<dbReference type="CDD" id="cd00085">
    <property type="entry name" value="HNHc"/>
    <property type="match status" value="1"/>
</dbReference>
<protein>
    <recommendedName>
        <fullName evidence="1">HNH nuclease domain-containing protein</fullName>
    </recommendedName>
</protein>
<feature type="domain" description="HNH nuclease" evidence="1">
    <location>
        <begin position="156"/>
        <end position="212"/>
    </location>
</feature>
<dbReference type="InterPro" id="IPR052892">
    <property type="entry name" value="NA-targeting_endonuclease"/>
</dbReference>
<name>A0A809SA44_9PROT</name>
<dbReference type="InterPro" id="IPR041025">
    <property type="entry name" value="HNH_repeat"/>
</dbReference>
<dbReference type="GO" id="GO:0003676">
    <property type="term" value="F:nucleic acid binding"/>
    <property type="evidence" value="ECO:0007669"/>
    <property type="project" value="InterPro"/>
</dbReference>
<dbReference type="PANTHER" id="PTHR33877:SF2">
    <property type="entry name" value="OS07G0170200 PROTEIN"/>
    <property type="match status" value="1"/>
</dbReference>
<dbReference type="EMBL" id="AP021881">
    <property type="protein sequence ID" value="BBP01733.1"/>
    <property type="molecule type" value="Genomic_DNA"/>
</dbReference>
<sequence>MQFELSHDKRNISDDDLLADLQRVASEQSEQQVKQRTYKDFGKYGVTTVIRRFGSWNGAVKAAGLETPIERNIPDEQLFSTLYDLWLTLGRQPSYSEVQKPSCKFHVATYERRFGSWRQALEVFVAYANSEDMAGPEASEFSGVASRRTSRSPDLRLRFKVLQRDRFGCCACGASPSVTPGVVLEVDHIKPWSKGGETVIENLQTLCLACNQGKTNLHET</sequence>
<dbReference type="AlphaFoldDB" id="A0A809SA44"/>
<accession>A0A809SA44</accession>
<organism evidence="2 3">
    <name type="scientific">Sulfuriferula nivalis</name>
    <dbReference type="NCBI Taxonomy" id="2675298"/>
    <lineage>
        <taxon>Bacteria</taxon>
        <taxon>Pseudomonadati</taxon>
        <taxon>Pseudomonadota</taxon>
        <taxon>Betaproteobacteria</taxon>
        <taxon>Nitrosomonadales</taxon>
        <taxon>Sulfuricellaceae</taxon>
        <taxon>Sulfuriferula</taxon>
    </lineage>
</organism>
<dbReference type="InterPro" id="IPR003615">
    <property type="entry name" value="HNH_nuc"/>
</dbReference>
<dbReference type="SMART" id="SM00507">
    <property type="entry name" value="HNHc"/>
    <property type="match status" value="1"/>
</dbReference>
<dbReference type="GO" id="GO:0004519">
    <property type="term" value="F:endonuclease activity"/>
    <property type="evidence" value="ECO:0007669"/>
    <property type="project" value="InterPro"/>
</dbReference>
<dbReference type="Proteomes" id="UP000463939">
    <property type="component" value="Chromosome"/>
</dbReference>
<evidence type="ECO:0000313" key="3">
    <source>
        <dbReference type="Proteomes" id="UP000463939"/>
    </source>
</evidence>
<dbReference type="InterPro" id="IPR002711">
    <property type="entry name" value="HNH"/>
</dbReference>
<dbReference type="KEGG" id="sniv:SFSGTM_24410"/>
<dbReference type="Pfam" id="PF01844">
    <property type="entry name" value="HNH"/>
    <property type="match status" value="1"/>
</dbReference>
<evidence type="ECO:0000313" key="2">
    <source>
        <dbReference type="EMBL" id="BBP01733.1"/>
    </source>
</evidence>
<dbReference type="Gene3D" id="1.10.30.50">
    <property type="match status" value="1"/>
</dbReference>
<reference evidence="3" key="1">
    <citation type="submission" date="2019-11" db="EMBL/GenBank/DDBJ databases">
        <title>Isolation and characterization of a novel species in the genus Sulfuriferula.</title>
        <authorList>
            <person name="Mochizuki J."/>
            <person name="Kojima H."/>
            <person name="Fukui M."/>
        </authorList>
    </citation>
    <scope>NUCLEOTIDE SEQUENCE [LARGE SCALE GENOMIC DNA]</scope>
    <source>
        <strain evidence="3">SGTM</strain>
    </source>
</reference>
<dbReference type="RefSeq" id="WP_198420561.1">
    <property type="nucleotide sequence ID" value="NZ_AP021881.1"/>
</dbReference>
<evidence type="ECO:0000259" key="1">
    <source>
        <dbReference type="SMART" id="SM00507"/>
    </source>
</evidence>
<dbReference type="GO" id="GO:0008270">
    <property type="term" value="F:zinc ion binding"/>
    <property type="evidence" value="ECO:0007669"/>
    <property type="project" value="InterPro"/>
</dbReference>
<dbReference type="Pfam" id="PF18780">
    <property type="entry name" value="HNH_repeat"/>
    <property type="match status" value="2"/>
</dbReference>
<gene>
    <name evidence="2" type="ORF">SFSGTM_24410</name>
</gene>
<proteinExistence type="predicted"/>
<dbReference type="PANTHER" id="PTHR33877">
    <property type="entry name" value="SLL1193 PROTEIN"/>
    <property type="match status" value="1"/>
</dbReference>
<keyword evidence="3" id="KW-1185">Reference proteome</keyword>